<keyword evidence="1" id="KW-0472">Membrane</keyword>
<reference evidence="2 3" key="1">
    <citation type="submission" date="2016-11" db="EMBL/GenBank/DDBJ databases">
        <authorList>
            <person name="Jaros S."/>
            <person name="Januszkiewicz K."/>
            <person name="Wedrychowicz H."/>
        </authorList>
    </citation>
    <scope>NUCLEOTIDE SEQUENCE [LARGE SCALE GENOMIC DNA]</scope>
    <source>
        <strain evidence="2 3">DSM 28715</strain>
    </source>
</reference>
<keyword evidence="3" id="KW-1185">Reference proteome</keyword>
<gene>
    <name evidence="2" type="ORF">SAMN05444003_0551</name>
</gene>
<keyword evidence="1" id="KW-1133">Transmembrane helix</keyword>
<evidence type="ECO:0000313" key="2">
    <source>
        <dbReference type="EMBL" id="SHG70174.1"/>
    </source>
</evidence>
<dbReference type="STRING" id="1508389.SAMN05444003_0551"/>
<name>A0A1M5LYJ0_9RHOB</name>
<evidence type="ECO:0000313" key="3">
    <source>
        <dbReference type="Proteomes" id="UP000184074"/>
    </source>
</evidence>
<dbReference type="AlphaFoldDB" id="A0A1M5LYJ0"/>
<organism evidence="2 3">
    <name type="scientific">Cognatiyoonia sediminum</name>
    <dbReference type="NCBI Taxonomy" id="1508389"/>
    <lineage>
        <taxon>Bacteria</taxon>
        <taxon>Pseudomonadati</taxon>
        <taxon>Pseudomonadota</taxon>
        <taxon>Alphaproteobacteria</taxon>
        <taxon>Rhodobacterales</taxon>
        <taxon>Paracoccaceae</taxon>
        <taxon>Cognatiyoonia</taxon>
    </lineage>
</organism>
<keyword evidence="1" id="KW-0812">Transmembrane</keyword>
<dbReference type="EMBL" id="FQXB01000001">
    <property type="protein sequence ID" value="SHG70174.1"/>
    <property type="molecule type" value="Genomic_DNA"/>
</dbReference>
<protein>
    <submittedName>
        <fullName evidence="2">Uncharacterized protein</fullName>
    </submittedName>
</protein>
<sequence length="59" mass="6256">MTRFMWVSAFMTGLFCAGFAAVVDALTDQLMVWQVIALAALSGTLGSLFAQVVLGRSGK</sequence>
<feature type="transmembrane region" description="Helical" evidence="1">
    <location>
        <begin position="35"/>
        <end position="54"/>
    </location>
</feature>
<dbReference type="RefSeq" id="WP_072899092.1">
    <property type="nucleotide sequence ID" value="NZ_FQXB01000001.1"/>
</dbReference>
<accession>A0A1M5LYJ0</accession>
<dbReference type="Proteomes" id="UP000184074">
    <property type="component" value="Unassembled WGS sequence"/>
</dbReference>
<evidence type="ECO:0000256" key="1">
    <source>
        <dbReference type="SAM" id="Phobius"/>
    </source>
</evidence>
<dbReference type="OrthoDB" id="7868657at2"/>
<proteinExistence type="predicted"/>